<feature type="region of interest" description="Disordered" evidence="1">
    <location>
        <begin position="1"/>
        <end position="96"/>
    </location>
</feature>
<proteinExistence type="predicted"/>
<sequence>MFRIPPLKLLHSLAEDDASAGAHTPGRKSSRTRSHQDGGLSLQTSPKTPSHYSNASPPHRLGAPRDANGSVKSSPVDEPPLGARDEEVSLLPPRRS</sequence>
<feature type="compositionally biased region" description="Polar residues" evidence="1">
    <location>
        <begin position="41"/>
        <end position="56"/>
    </location>
</feature>
<evidence type="ECO:0000313" key="2">
    <source>
        <dbReference type="EMBL" id="KAJ8960623.1"/>
    </source>
</evidence>
<protein>
    <submittedName>
        <fullName evidence="2">Uncharacterized protein</fullName>
    </submittedName>
</protein>
<reference evidence="2" key="1">
    <citation type="journal article" date="2023" name="Insect Mol. Biol.">
        <title>Genome sequencing provides insights into the evolution of gene families encoding plant cell wall-degrading enzymes in longhorned beetles.</title>
        <authorList>
            <person name="Shin N.R."/>
            <person name="Okamura Y."/>
            <person name="Kirsch R."/>
            <person name="Pauchet Y."/>
        </authorList>
    </citation>
    <scope>NUCLEOTIDE SEQUENCE</scope>
    <source>
        <strain evidence="2">AMC_N1</strain>
    </source>
</reference>
<dbReference type="Proteomes" id="UP001162162">
    <property type="component" value="Unassembled WGS sequence"/>
</dbReference>
<dbReference type="EMBL" id="JAPWTK010000008">
    <property type="protein sequence ID" value="KAJ8960623.1"/>
    <property type="molecule type" value="Genomic_DNA"/>
</dbReference>
<evidence type="ECO:0000313" key="3">
    <source>
        <dbReference type="Proteomes" id="UP001162162"/>
    </source>
</evidence>
<dbReference type="AlphaFoldDB" id="A0AAV8Z904"/>
<gene>
    <name evidence="2" type="ORF">NQ318_013915</name>
</gene>
<keyword evidence="3" id="KW-1185">Reference proteome</keyword>
<accession>A0AAV8Z904</accession>
<organism evidence="2 3">
    <name type="scientific">Aromia moschata</name>
    <dbReference type="NCBI Taxonomy" id="1265417"/>
    <lineage>
        <taxon>Eukaryota</taxon>
        <taxon>Metazoa</taxon>
        <taxon>Ecdysozoa</taxon>
        <taxon>Arthropoda</taxon>
        <taxon>Hexapoda</taxon>
        <taxon>Insecta</taxon>
        <taxon>Pterygota</taxon>
        <taxon>Neoptera</taxon>
        <taxon>Endopterygota</taxon>
        <taxon>Coleoptera</taxon>
        <taxon>Polyphaga</taxon>
        <taxon>Cucujiformia</taxon>
        <taxon>Chrysomeloidea</taxon>
        <taxon>Cerambycidae</taxon>
        <taxon>Cerambycinae</taxon>
        <taxon>Callichromatini</taxon>
        <taxon>Aromia</taxon>
    </lineage>
</organism>
<comment type="caution">
    <text evidence="2">The sequence shown here is derived from an EMBL/GenBank/DDBJ whole genome shotgun (WGS) entry which is preliminary data.</text>
</comment>
<name>A0AAV8Z904_9CUCU</name>
<evidence type="ECO:0000256" key="1">
    <source>
        <dbReference type="SAM" id="MobiDB-lite"/>
    </source>
</evidence>